<evidence type="ECO:0000313" key="8">
    <source>
        <dbReference type="Proteomes" id="UP000001514"/>
    </source>
</evidence>
<dbReference type="STRING" id="88036.D8RS35"/>
<keyword evidence="3 5" id="KW-1133">Transmembrane helix</keyword>
<dbReference type="FunCoup" id="D8RS35">
    <property type="interactions" value="1070"/>
</dbReference>
<dbReference type="Gramene" id="EFJ24994">
    <property type="protein sequence ID" value="EFJ24994"/>
    <property type="gene ID" value="SELMODRAFT_414233"/>
</dbReference>
<dbReference type="OMA" id="TEPCYVI"/>
<organism evidence="8">
    <name type="scientific">Selaginella moellendorffii</name>
    <name type="common">Spikemoss</name>
    <dbReference type="NCBI Taxonomy" id="88036"/>
    <lineage>
        <taxon>Eukaryota</taxon>
        <taxon>Viridiplantae</taxon>
        <taxon>Streptophyta</taxon>
        <taxon>Embryophyta</taxon>
        <taxon>Tracheophyta</taxon>
        <taxon>Lycopodiopsida</taxon>
        <taxon>Selaginellales</taxon>
        <taxon>Selaginellaceae</taxon>
        <taxon>Selaginella</taxon>
    </lineage>
</organism>
<dbReference type="Proteomes" id="UP000001514">
    <property type="component" value="Unassembled WGS sequence"/>
</dbReference>
<dbReference type="GO" id="GO:0098542">
    <property type="term" value="P:defense response to other organism"/>
    <property type="evidence" value="ECO:0007669"/>
    <property type="project" value="InterPro"/>
</dbReference>
<feature type="transmembrane region" description="Helical" evidence="5">
    <location>
        <begin position="39"/>
        <end position="62"/>
    </location>
</feature>
<protein>
    <recommendedName>
        <fullName evidence="6">Late embryogenesis abundant protein LEA-2 subgroup domain-containing protein</fullName>
    </recommendedName>
</protein>
<evidence type="ECO:0000256" key="1">
    <source>
        <dbReference type="ARBA" id="ARBA00004167"/>
    </source>
</evidence>
<dbReference type="SUPFAM" id="SSF117070">
    <property type="entry name" value="LEA14-like"/>
    <property type="match status" value="1"/>
</dbReference>
<dbReference type="Pfam" id="PF03168">
    <property type="entry name" value="LEA_2"/>
    <property type="match status" value="1"/>
</dbReference>
<sequence>MTKEEGRGEAIGYPVVHHHYYAPLDGRPPVLESSKTKSCAFQCFTVLYPIILVLGFTAFMLWPSDVKIEVQKTELVSMSWDSLKRAIVEQQQRSNDLGLDLDLKFQVQLLVRNPNYFGVRYDRIVVELGYRGDKLGRVVLEGGEIPALKVVTVDGVMDLKGMRVFVNAGSLLLDIARGRLPLETDMNFSGNLEFLLVHPHLEAKLSCDIVVNPGTNEIMEKSCLLAE</sequence>
<keyword evidence="4 5" id="KW-0472">Membrane</keyword>
<feature type="domain" description="Late embryogenesis abundant protein LEA-2 subgroup" evidence="6">
    <location>
        <begin position="109"/>
        <end position="194"/>
    </location>
</feature>
<keyword evidence="2 5" id="KW-0812">Transmembrane</keyword>
<dbReference type="PANTHER" id="PTHR31234:SF4">
    <property type="entry name" value="EXPRESSED PROTEIN"/>
    <property type="match status" value="1"/>
</dbReference>
<evidence type="ECO:0000256" key="3">
    <source>
        <dbReference type="ARBA" id="ARBA00022989"/>
    </source>
</evidence>
<evidence type="ECO:0000256" key="5">
    <source>
        <dbReference type="SAM" id="Phobius"/>
    </source>
</evidence>
<name>D8RS35_SELML</name>
<dbReference type="KEGG" id="smo:SELMODRAFT_414233"/>
<dbReference type="AlphaFoldDB" id="D8RS35"/>
<dbReference type="InParanoid" id="D8RS35"/>
<evidence type="ECO:0000313" key="7">
    <source>
        <dbReference type="EMBL" id="EFJ24994.1"/>
    </source>
</evidence>
<evidence type="ECO:0000256" key="2">
    <source>
        <dbReference type="ARBA" id="ARBA00022692"/>
    </source>
</evidence>
<dbReference type="EMBL" id="GL377588">
    <property type="protein sequence ID" value="EFJ24994.1"/>
    <property type="molecule type" value="Genomic_DNA"/>
</dbReference>
<dbReference type="PANTHER" id="PTHR31234">
    <property type="entry name" value="LATE EMBRYOGENESIS ABUNDANT (LEA) HYDROXYPROLINE-RICH GLYCOPROTEIN FAMILY"/>
    <property type="match status" value="1"/>
</dbReference>
<reference evidence="7 8" key="1">
    <citation type="journal article" date="2011" name="Science">
        <title>The Selaginella genome identifies genetic changes associated with the evolution of vascular plants.</title>
        <authorList>
            <person name="Banks J.A."/>
            <person name="Nishiyama T."/>
            <person name="Hasebe M."/>
            <person name="Bowman J.L."/>
            <person name="Gribskov M."/>
            <person name="dePamphilis C."/>
            <person name="Albert V.A."/>
            <person name="Aono N."/>
            <person name="Aoyama T."/>
            <person name="Ambrose B.A."/>
            <person name="Ashton N.W."/>
            <person name="Axtell M.J."/>
            <person name="Barker E."/>
            <person name="Barker M.S."/>
            <person name="Bennetzen J.L."/>
            <person name="Bonawitz N.D."/>
            <person name="Chapple C."/>
            <person name="Cheng C."/>
            <person name="Correa L.G."/>
            <person name="Dacre M."/>
            <person name="DeBarry J."/>
            <person name="Dreyer I."/>
            <person name="Elias M."/>
            <person name="Engstrom E.M."/>
            <person name="Estelle M."/>
            <person name="Feng L."/>
            <person name="Finet C."/>
            <person name="Floyd S.K."/>
            <person name="Frommer W.B."/>
            <person name="Fujita T."/>
            <person name="Gramzow L."/>
            <person name="Gutensohn M."/>
            <person name="Harholt J."/>
            <person name="Hattori M."/>
            <person name="Heyl A."/>
            <person name="Hirai T."/>
            <person name="Hiwatashi Y."/>
            <person name="Ishikawa M."/>
            <person name="Iwata M."/>
            <person name="Karol K.G."/>
            <person name="Koehler B."/>
            <person name="Kolukisaoglu U."/>
            <person name="Kubo M."/>
            <person name="Kurata T."/>
            <person name="Lalonde S."/>
            <person name="Li K."/>
            <person name="Li Y."/>
            <person name="Litt A."/>
            <person name="Lyons E."/>
            <person name="Manning G."/>
            <person name="Maruyama T."/>
            <person name="Michael T.P."/>
            <person name="Mikami K."/>
            <person name="Miyazaki S."/>
            <person name="Morinaga S."/>
            <person name="Murata T."/>
            <person name="Mueller-Roeber B."/>
            <person name="Nelson D.R."/>
            <person name="Obara M."/>
            <person name="Oguri Y."/>
            <person name="Olmstead R.G."/>
            <person name="Onodera N."/>
            <person name="Petersen B.L."/>
            <person name="Pils B."/>
            <person name="Prigge M."/>
            <person name="Rensing S.A."/>
            <person name="Riano-Pachon D.M."/>
            <person name="Roberts A.W."/>
            <person name="Sato Y."/>
            <person name="Scheller H.V."/>
            <person name="Schulz B."/>
            <person name="Schulz C."/>
            <person name="Shakirov E.V."/>
            <person name="Shibagaki N."/>
            <person name="Shinohara N."/>
            <person name="Shippen D.E."/>
            <person name="Soerensen I."/>
            <person name="Sotooka R."/>
            <person name="Sugimoto N."/>
            <person name="Sugita M."/>
            <person name="Sumikawa N."/>
            <person name="Tanurdzic M."/>
            <person name="Theissen G."/>
            <person name="Ulvskov P."/>
            <person name="Wakazuki S."/>
            <person name="Weng J.K."/>
            <person name="Willats W.W."/>
            <person name="Wipf D."/>
            <person name="Wolf P.G."/>
            <person name="Yang L."/>
            <person name="Zimmer A.D."/>
            <person name="Zhu Q."/>
            <person name="Mitros T."/>
            <person name="Hellsten U."/>
            <person name="Loque D."/>
            <person name="Otillar R."/>
            <person name="Salamov A."/>
            <person name="Schmutz J."/>
            <person name="Shapiro H."/>
            <person name="Lindquist E."/>
            <person name="Lucas S."/>
            <person name="Rokhsar D."/>
            <person name="Grigoriev I.V."/>
        </authorList>
    </citation>
    <scope>NUCLEOTIDE SEQUENCE [LARGE SCALE GENOMIC DNA]</scope>
</reference>
<dbReference type="Gene3D" id="2.60.40.1820">
    <property type="match status" value="1"/>
</dbReference>
<proteinExistence type="predicted"/>
<dbReference type="InterPro" id="IPR004864">
    <property type="entry name" value="LEA_2"/>
</dbReference>
<evidence type="ECO:0000259" key="6">
    <source>
        <dbReference type="Pfam" id="PF03168"/>
    </source>
</evidence>
<dbReference type="HOGENOM" id="CLU_1257923_0_0_1"/>
<keyword evidence="8" id="KW-1185">Reference proteome</keyword>
<gene>
    <name evidence="7" type="ORF">SELMODRAFT_414233</name>
</gene>
<dbReference type="OrthoDB" id="1917236at2759"/>
<dbReference type="eggNOG" id="ENOG502S0SZ">
    <property type="taxonomic scope" value="Eukaryota"/>
</dbReference>
<comment type="subcellular location">
    <subcellularLocation>
        <location evidence="1">Membrane</location>
        <topology evidence="1">Single-pass membrane protein</topology>
    </subcellularLocation>
</comment>
<dbReference type="GO" id="GO:0016020">
    <property type="term" value="C:membrane"/>
    <property type="evidence" value="ECO:0007669"/>
    <property type="project" value="UniProtKB-SubCell"/>
</dbReference>
<evidence type="ECO:0000256" key="4">
    <source>
        <dbReference type="ARBA" id="ARBA00023136"/>
    </source>
</evidence>
<dbReference type="InterPro" id="IPR044839">
    <property type="entry name" value="NDR1-like"/>
</dbReference>
<accession>D8RS35</accession>